<dbReference type="EMBL" id="VWSF01000017">
    <property type="protein sequence ID" value="KAA5542418.1"/>
    <property type="molecule type" value="Genomic_DNA"/>
</dbReference>
<dbReference type="InterPro" id="IPR002104">
    <property type="entry name" value="Integrase_catalytic"/>
</dbReference>
<dbReference type="InterPro" id="IPR035386">
    <property type="entry name" value="Arm-DNA-bind_5"/>
</dbReference>
<dbReference type="Gene3D" id="1.10.150.130">
    <property type="match status" value="1"/>
</dbReference>
<dbReference type="PROSITE" id="PS51898">
    <property type="entry name" value="TYR_RECOMBINASE"/>
    <property type="match status" value="1"/>
</dbReference>
<feature type="domain" description="Tyr recombinase" evidence="6">
    <location>
        <begin position="215"/>
        <end position="400"/>
    </location>
</feature>
<keyword evidence="9" id="KW-1185">Reference proteome</keyword>
<dbReference type="InterPro" id="IPR044068">
    <property type="entry name" value="CB"/>
</dbReference>
<dbReference type="GO" id="GO:0006310">
    <property type="term" value="P:DNA recombination"/>
    <property type="evidence" value="ECO:0007669"/>
    <property type="project" value="UniProtKB-KW"/>
</dbReference>
<comment type="similarity">
    <text evidence="1">Belongs to the 'phage' integrase family.</text>
</comment>
<dbReference type="PANTHER" id="PTHR30349:SF64">
    <property type="entry name" value="PROPHAGE INTEGRASE INTD-RELATED"/>
    <property type="match status" value="1"/>
</dbReference>
<keyword evidence="4" id="KW-0233">DNA recombination</keyword>
<evidence type="ECO:0000313" key="8">
    <source>
        <dbReference type="EMBL" id="KAA5542418.1"/>
    </source>
</evidence>
<keyword evidence="2" id="KW-0229">DNA integration</keyword>
<dbReference type="GO" id="GO:0015074">
    <property type="term" value="P:DNA integration"/>
    <property type="evidence" value="ECO:0007669"/>
    <property type="project" value="UniProtKB-KW"/>
</dbReference>
<dbReference type="Proteomes" id="UP000323426">
    <property type="component" value="Unassembled WGS sequence"/>
</dbReference>
<accession>A0A5M6D4H3</accession>
<name>A0A5M6D4H3_9BACT</name>
<organism evidence="8 9">
    <name type="scientific">Adhaeribacter rhizoryzae</name>
    <dbReference type="NCBI Taxonomy" id="2607907"/>
    <lineage>
        <taxon>Bacteria</taxon>
        <taxon>Pseudomonadati</taxon>
        <taxon>Bacteroidota</taxon>
        <taxon>Cytophagia</taxon>
        <taxon>Cytophagales</taxon>
        <taxon>Hymenobacteraceae</taxon>
        <taxon>Adhaeribacter</taxon>
    </lineage>
</organism>
<dbReference type="InterPro" id="IPR025269">
    <property type="entry name" value="SAM-like_dom"/>
</dbReference>
<dbReference type="InterPro" id="IPR010998">
    <property type="entry name" value="Integrase_recombinase_N"/>
</dbReference>
<sequence>MATVKLIIRENKINSEGLCVIYVKYTHNQNYTLFSTGEKVAPEYWDARNQKARKSLRGFNALNETIQVKAEEIKEISRIAKQNKLDPTLEHVKSVWNSKKPNFPEVNKDFFSLFEKYILETASSKAYGTNKHYKSSLNHLREFSISKKIKISLEKMNLEFYDKFIQFLTTNKKMSGGSVNNQIKRLKVFLGYLYERGIHTDLSFKKFQRVKQNECDIVYLTQYELNTLYTYNLEGNKRLEKVRDLFVLACTTGLRHSDFTALKPENIKENYITLSTQKTKDPLKIPLNYYSKAILAKYDNSPPKLSQQKFNNYIKELGQLCGIDEPTEVIKYNGSTRIKNTSPKYELLTSHTGRRTFITLSLEKGMRAETVMKISGHKDTKTLMRYVKITDKVKEVEMLKAWDNFNTA</sequence>
<dbReference type="PANTHER" id="PTHR30349">
    <property type="entry name" value="PHAGE INTEGRASE-RELATED"/>
    <property type="match status" value="1"/>
</dbReference>
<evidence type="ECO:0000256" key="3">
    <source>
        <dbReference type="ARBA" id="ARBA00023125"/>
    </source>
</evidence>
<evidence type="ECO:0000256" key="2">
    <source>
        <dbReference type="ARBA" id="ARBA00022908"/>
    </source>
</evidence>
<evidence type="ECO:0000256" key="1">
    <source>
        <dbReference type="ARBA" id="ARBA00008857"/>
    </source>
</evidence>
<feature type="domain" description="Core-binding (CB)" evidence="7">
    <location>
        <begin position="101"/>
        <end position="194"/>
    </location>
</feature>
<evidence type="ECO:0000313" key="9">
    <source>
        <dbReference type="Proteomes" id="UP000323426"/>
    </source>
</evidence>
<dbReference type="InterPro" id="IPR013762">
    <property type="entry name" value="Integrase-like_cat_sf"/>
</dbReference>
<dbReference type="GO" id="GO:0003677">
    <property type="term" value="F:DNA binding"/>
    <property type="evidence" value="ECO:0007669"/>
    <property type="project" value="UniProtKB-UniRule"/>
</dbReference>
<dbReference type="Pfam" id="PF00589">
    <property type="entry name" value="Phage_integrase"/>
    <property type="match status" value="1"/>
</dbReference>
<comment type="caution">
    <text evidence="8">The sequence shown here is derived from an EMBL/GenBank/DDBJ whole genome shotgun (WGS) entry which is preliminary data.</text>
</comment>
<reference evidence="8 9" key="1">
    <citation type="submission" date="2019-09" db="EMBL/GenBank/DDBJ databases">
        <title>Genome sequence and assembly of Adhaeribacter sp.</title>
        <authorList>
            <person name="Chhetri G."/>
        </authorList>
    </citation>
    <scope>NUCLEOTIDE SEQUENCE [LARGE SCALE GENOMIC DNA]</scope>
    <source>
        <strain evidence="8 9">DK36</strain>
    </source>
</reference>
<evidence type="ECO:0000259" key="7">
    <source>
        <dbReference type="PROSITE" id="PS51900"/>
    </source>
</evidence>
<dbReference type="CDD" id="cd01185">
    <property type="entry name" value="INTN1_C_like"/>
    <property type="match status" value="1"/>
</dbReference>
<gene>
    <name evidence="8" type="ORF">F0145_18380</name>
</gene>
<dbReference type="RefSeq" id="WP_150090655.1">
    <property type="nucleotide sequence ID" value="NZ_VWSF01000017.1"/>
</dbReference>
<evidence type="ECO:0000256" key="5">
    <source>
        <dbReference type="PROSITE-ProRule" id="PRU01248"/>
    </source>
</evidence>
<dbReference type="Gene3D" id="1.10.443.10">
    <property type="entry name" value="Intergrase catalytic core"/>
    <property type="match status" value="1"/>
</dbReference>
<proteinExistence type="inferred from homology"/>
<evidence type="ECO:0000259" key="6">
    <source>
        <dbReference type="PROSITE" id="PS51898"/>
    </source>
</evidence>
<protein>
    <submittedName>
        <fullName evidence="8">Site-specific integrase</fullName>
    </submittedName>
</protein>
<dbReference type="Pfam" id="PF17293">
    <property type="entry name" value="Arm-DNA-bind_5"/>
    <property type="match status" value="1"/>
</dbReference>
<dbReference type="PROSITE" id="PS51900">
    <property type="entry name" value="CB"/>
    <property type="match status" value="1"/>
</dbReference>
<dbReference type="AlphaFoldDB" id="A0A5M6D4H3"/>
<dbReference type="InterPro" id="IPR011010">
    <property type="entry name" value="DNA_brk_join_enz"/>
</dbReference>
<dbReference type="SUPFAM" id="SSF56349">
    <property type="entry name" value="DNA breaking-rejoining enzymes"/>
    <property type="match status" value="1"/>
</dbReference>
<dbReference type="InterPro" id="IPR050090">
    <property type="entry name" value="Tyrosine_recombinase_XerCD"/>
</dbReference>
<keyword evidence="3 5" id="KW-0238">DNA-binding</keyword>
<dbReference type="Pfam" id="PF13102">
    <property type="entry name" value="Phage_int_SAM_5"/>
    <property type="match status" value="1"/>
</dbReference>
<evidence type="ECO:0000256" key="4">
    <source>
        <dbReference type="ARBA" id="ARBA00023172"/>
    </source>
</evidence>